<evidence type="ECO:0000259" key="3">
    <source>
        <dbReference type="PROSITE" id="PS01031"/>
    </source>
</evidence>
<organism evidence="4 5">
    <name type="scientific">Persicobacter diffluens</name>
    <dbReference type="NCBI Taxonomy" id="981"/>
    <lineage>
        <taxon>Bacteria</taxon>
        <taxon>Pseudomonadati</taxon>
        <taxon>Bacteroidota</taxon>
        <taxon>Cytophagia</taxon>
        <taxon>Cytophagales</taxon>
        <taxon>Persicobacteraceae</taxon>
        <taxon>Persicobacter</taxon>
    </lineage>
</organism>
<comment type="caution">
    <text evidence="4">The sequence shown here is derived from an EMBL/GenBank/DDBJ whole genome shotgun (WGS) entry which is preliminary data.</text>
</comment>
<dbReference type="InterPro" id="IPR031107">
    <property type="entry name" value="Small_HSP"/>
</dbReference>
<gene>
    <name evidence="4" type="ORF">PEDI_23570</name>
</gene>
<proteinExistence type="inferred from homology"/>
<reference evidence="4 5" key="1">
    <citation type="submission" date="2021-12" db="EMBL/GenBank/DDBJ databases">
        <title>Genome sequencing of bacteria with rrn-lacking chromosome and rrn-plasmid.</title>
        <authorList>
            <person name="Anda M."/>
            <person name="Iwasaki W."/>
        </authorList>
    </citation>
    <scope>NUCLEOTIDE SEQUENCE [LARGE SCALE GENOMIC DNA]</scope>
    <source>
        <strain evidence="4 5">NBRC 15940</strain>
    </source>
</reference>
<comment type="similarity">
    <text evidence="1 2">Belongs to the small heat shock protein (HSP20) family.</text>
</comment>
<dbReference type="PROSITE" id="PS01031">
    <property type="entry name" value="SHSP"/>
    <property type="match status" value="1"/>
</dbReference>
<accession>A0AAN4W0R6</accession>
<dbReference type="RefSeq" id="WP_338237251.1">
    <property type="nucleotide sequence ID" value="NZ_BQKE01000001.1"/>
</dbReference>
<dbReference type="EMBL" id="BQKE01000001">
    <property type="protein sequence ID" value="GJM61805.1"/>
    <property type="molecule type" value="Genomic_DNA"/>
</dbReference>
<name>A0AAN4W0R6_9BACT</name>
<dbReference type="InterPro" id="IPR008978">
    <property type="entry name" value="HSP20-like_chaperone"/>
</dbReference>
<dbReference type="CDD" id="cd06464">
    <property type="entry name" value="ACD_sHsps-like"/>
    <property type="match status" value="1"/>
</dbReference>
<dbReference type="AlphaFoldDB" id="A0AAN4W0R6"/>
<dbReference type="InterPro" id="IPR002068">
    <property type="entry name" value="A-crystallin/Hsp20_dom"/>
</dbReference>
<evidence type="ECO:0000313" key="5">
    <source>
        <dbReference type="Proteomes" id="UP001310022"/>
    </source>
</evidence>
<dbReference type="PANTHER" id="PTHR11527">
    <property type="entry name" value="HEAT-SHOCK PROTEIN 20 FAMILY MEMBER"/>
    <property type="match status" value="1"/>
</dbReference>
<dbReference type="Proteomes" id="UP001310022">
    <property type="component" value="Unassembled WGS sequence"/>
</dbReference>
<dbReference type="SUPFAM" id="SSF49764">
    <property type="entry name" value="HSP20-like chaperones"/>
    <property type="match status" value="1"/>
</dbReference>
<evidence type="ECO:0000256" key="1">
    <source>
        <dbReference type="PROSITE-ProRule" id="PRU00285"/>
    </source>
</evidence>
<dbReference type="Pfam" id="PF00011">
    <property type="entry name" value="HSP20"/>
    <property type="match status" value="1"/>
</dbReference>
<keyword evidence="5" id="KW-1185">Reference proteome</keyword>
<protein>
    <recommendedName>
        <fullName evidence="3">SHSP domain-containing protein</fullName>
    </recommendedName>
</protein>
<dbReference type="Gene3D" id="2.60.40.790">
    <property type="match status" value="1"/>
</dbReference>
<evidence type="ECO:0000313" key="4">
    <source>
        <dbReference type="EMBL" id="GJM61805.1"/>
    </source>
</evidence>
<sequence>MTLVKSNQTAFPSIFGNWMDDFFQNDFFGRFPANTQQMPQVNIKETDEAYHLEFAAPGLDKEDFNLKLENGLLTVHAEKEEKQEENEKVHRKEYSYHSFTRTFRLDPNVLAEEVQANYVDGILKIMLPKKNKGENPEAKRIEIS</sequence>
<feature type="domain" description="SHSP" evidence="3">
    <location>
        <begin position="32"/>
        <end position="144"/>
    </location>
</feature>
<evidence type="ECO:0000256" key="2">
    <source>
        <dbReference type="RuleBase" id="RU003616"/>
    </source>
</evidence>